<dbReference type="Proteomes" id="UP001056539">
    <property type="component" value="Chromosome"/>
</dbReference>
<dbReference type="KEGG" id="taqu:KDW03_09680"/>
<keyword evidence="1" id="KW-1133">Transmembrane helix</keyword>
<dbReference type="Pfam" id="PF06541">
    <property type="entry name" value="ABC_trans_CmpB"/>
    <property type="match status" value="1"/>
</dbReference>
<reference evidence="2" key="1">
    <citation type="submission" date="2021-04" db="EMBL/GenBank/DDBJ databases">
        <authorList>
            <person name="Postec A."/>
        </authorList>
    </citation>
    <scope>NUCLEOTIDE SEQUENCE</scope>
    <source>
        <strain evidence="2">F1F22</strain>
    </source>
</reference>
<feature type="transmembrane region" description="Helical" evidence="1">
    <location>
        <begin position="114"/>
        <end position="132"/>
    </location>
</feature>
<keyword evidence="1" id="KW-0812">Transmembrane</keyword>
<dbReference type="AlphaFoldDB" id="A0AAX3BBW9"/>
<organism evidence="2 3">
    <name type="scientific">Thermospira aquatica</name>
    <dbReference type="NCBI Taxonomy" id="2828656"/>
    <lineage>
        <taxon>Bacteria</taxon>
        <taxon>Pseudomonadati</taxon>
        <taxon>Spirochaetota</taxon>
        <taxon>Spirochaetia</taxon>
        <taxon>Brevinematales</taxon>
        <taxon>Thermospiraceae</taxon>
        <taxon>Thermospira</taxon>
    </lineage>
</organism>
<evidence type="ECO:0000256" key="1">
    <source>
        <dbReference type="SAM" id="Phobius"/>
    </source>
</evidence>
<reference evidence="2" key="2">
    <citation type="submission" date="2022-06" db="EMBL/GenBank/DDBJ databases">
        <title>Thermospira aquatica gen. nov., sp. nov.</title>
        <authorList>
            <person name="Ben Ali Gam Z."/>
            <person name="Labat M."/>
        </authorList>
    </citation>
    <scope>NUCLEOTIDE SEQUENCE</scope>
    <source>
        <strain evidence="2">F1F22</strain>
    </source>
</reference>
<feature type="transmembrane region" description="Helical" evidence="1">
    <location>
        <begin position="6"/>
        <end position="24"/>
    </location>
</feature>
<keyword evidence="3" id="KW-1185">Reference proteome</keyword>
<protein>
    <submittedName>
        <fullName evidence="2">ABC transporter permease</fullName>
    </submittedName>
</protein>
<proteinExistence type="predicted"/>
<keyword evidence="1" id="KW-0472">Membrane</keyword>
<dbReference type="RefSeq" id="WP_408648309.1">
    <property type="nucleotide sequence ID" value="NZ_CP073355.1"/>
</dbReference>
<accession>A0AAX3BBW9</accession>
<gene>
    <name evidence="2" type="ORF">KDW03_09680</name>
</gene>
<evidence type="ECO:0000313" key="2">
    <source>
        <dbReference type="EMBL" id="URA09743.1"/>
    </source>
</evidence>
<evidence type="ECO:0000313" key="3">
    <source>
        <dbReference type="Proteomes" id="UP001056539"/>
    </source>
</evidence>
<feature type="transmembrane region" description="Helical" evidence="1">
    <location>
        <begin position="75"/>
        <end position="102"/>
    </location>
</feature>
<name>A0AAX3BBW9_9SPIR</name>
<sequence>MNPGFLQGPFVAVYGFGGVGIYLLSELFPFERWGVWAWIALVLLPSVVEYIAGWFTETWFGVKLWDYSDLPFHLHGRVCLLFSFFWGLLAVGVILWVQPALLSLIHSLPGEWRWLLTGWLSMYLVVDFWFSANMYQRYARWIRQLKENLSQIPERLIIPSMSLKESQRYFKRLFHPMEVFPHLAKQFRERLKETPDSFLEFVKRFLPRE</sequence>
<dbReference type="InterPro" id="IPR010540">
    <property type="entry name" value="CmpB_TMEM229"/>
</dbReference>
<feature type="transmembrane region" description="Helical" evidence="1">
    <location>
        <begin position="36"/>
        <end position="55"/>
    </location>
</feature>
<dbReference type="EMBL" id="CP073355">
    <property type="protein sequence ID" value="URA09743.1"/>
    <property type="molecule type" value="Genomic_DNA"/>
</dbReference>